<name>A0A6A3C7D2_HIBSY</name>
<dbReference type="GO" id="GO:0003676">
    <property type="term" value="F:nucleic acid binding"/>
    <property type="evidence" value="ECO:0007669"/>
    <property type="project" value="InterPro"/>
</dbReference>
<proteinExistence type="inferred from homology"/>
<organism evidence="4 5">
    <name type="scientific">Hibiscus syriacus</name>
    <name type="common">Rose of Sharon</name>
    <dbReference type="NCBI Taxonomy" id="106335"/>
    <lineage>
        <taxon>Eukaryota</taxon>
        <taxon>Viridiplantae</taxon>
        <taxon>Streptophyta</taxon>
        <taxon>Embryophyta</taxon>
        <taxon>Tracheophyta</taxon>
        <taxon>Spermatophyta</taxon>
        <taxon>Magnoliopsida</taxon>
        <taxon>eudicotyledons</taxon>
        <taxon>Gunneridae</taxon>
        <taxon>Pentapetalae</taxon>
        <taxon>rosids</taxon>
        <taxon>malvids</taxon>
        <taxon>Malvales</taxon>
        <taxon>Malvaceae</taxon>
        <taxon>Malvoideae</taxon>
        <taxon>Hibiscus</taxon>
    </lineage>
</organism>
<comment type="similarity">
    <text evidence="1">Belongs to the mTERF family.</text>
</comment>
<dbReference type="GO" id="GO:0006353">
    <property type="term" value="P:DNA-templated transcription termination"/>
    <property type="evidence" value="ECO:0007669"/>
    <property type="project" value="UniProtKB-KW"/>
</dbReference>
<evidence type="ECO:0000256" key="1">
    <source>
        <dbReference type="ARBA" id="ARBA00007692"/>
    </source>
</evidence>
<keyword evidence="3" id="KW-0809">Transit peptide</keyword>
<keyword evidence="5" id="KW-1185">Reference proteome</keyword>
<evidence type="ECO:0000256" key="2">
    <source>
        <dbReference type="ARBA" id="ARBA00022472"/>
    </source>
</evidence>
<dbReference type="Gene3D" id="1.25.70.10">
    <property type="entry name" value="Transcription termination factor 3, mitochondrial"/>
    <property type="match status" value="1"/>
</dbReference>
<reference evidence="4" key="1">
    <citation type="submission" date="2019-09" db="EMBL/GenBank/DDBJ databases">
        <title>Draft genome information of white flower Hibiscus syriacus.</title>
        <authorList>
            <person name="Kim Y.-M."/>
        </authorList>
    </citation>
    <scope>NUCLEOTIDE SEQUENCE [LARGE SCALE GENOMIC DNA]</scope>
    <source>
        <strain evidence="4">YM2019G1</strain>
    </source>
</reference>
<evidence type="ECO:0000313" key="5">
    <source>
        <dbReference type="Proteomes" id="UP000436088"/>
    </source>
</evidence>
<evidence type="ECO:0000313" key="4">
    <source>
        <dbReference type="EMBL" id="KAE8722939.1"/>
    </source>
</evidence>
<keyword evidence="2" id="KW-0806">Transcription termination</keyword>
<sequence length="126" mass="14282">MCPKILTYNIKTGTLTQFSVSSLKTLMSQKTTTGRLGFKDFEALAYQDPVLLVSSLEHTLIPNLKFLESIGFSSNEAKSMVLSLEKRIKTRHIEVMKSRVKLSLAKMLKSTDEEFEEVLRNTEAYS</sequence>
<dbReference type="InterPro" id="IPR038538">
    <property type="entry name" value="MTERF_sf"/>
</dbReference>
<gene>
    <name evidence="4" type="ORF">F3Y22_tig00013285pilonHSYRG00079</name>
</gene>
<dbReference type="AlphaFoldDB" id="A0A6A3C7D2"/>
<dbReference type="InterPro" id="IPR003690">
    <property type="entry name" value="MTERF"/>
</dbReference>
<evidence type="ECO:0000256" key="3">
    <source>
        <dbReference type="ARBA" id="ARBA00022946"/>
    </source>
</evidence>
<dbReference type="Pfam" id="PF02536">
    <property type="entry name" value="mTERF"/>
    <property type="match status" value="1"/>
</dbReference>
<dbReference type="Proteomes" id="UP000436088">
    <property type="component" value="Unassembled WGS sequence"/>
</dbReference>
<dbReference type="EMBL" id="VEPZ02000548">
    <property type="protein sequence ID" value="KAE8722939.1"/>
    <property type="molecule type" value="Genomic_DNA"/>
</dbReference>
<keyword evidence="2" id="KW-0804">Transcription</keyword>
<accession>A0A6A3C7D2</accession>
<comment type="caution">
    <text evidence="4">The sequence shown here is derived from an EMBL/GenBank/DDBJ whole genome shotgun (WGS) entry which is preliminary data.</text>
</comment>
<keyword evidence="2" id="KW-0805">Transcription regulation</keyword>
<protein>
    <submittedName>
        <fullName evidence="4">Uncharacterized protein</fullName>
    </submittedName>
</protein>